<proteinExistence type="predicted"/>
<dbReference type="Pfam" id="PF13671">
    <property type="entry name" value="AAA_33"/>
    <property type="match status" value="1"/>
</dbReference>
<dbReference type="EMBL" id="JADCNL010000080">
    <property type="protein sequence ID" value="KAG0450970.1"/>
    <property type="molecule type" value="Genomic_DNA"/>
</dbReference>
<protein>
    <recommendedName>
        <fullName evidence="3">P-loop containing nucleoside triphosphate hydrolase protein</fullName>
    </recommendedName>
</protein>
<organism evidence="1 2">
    <name type="scientific">Vanilla planifolia</name>
    <name type="common">Vanilla</name>
    <dbReference type="NCBI Taxonomy" id="51239"/>
    <lineage>
        <taxon>Eukaryota</taxon>
        <taxon>Viridiplantae</taxon>
        <taxon>Streptophyta</taxon>
        <taxon>Embryophyta</taxon>
        <taxon>Tracheophyta</taxon>
        <taxon>Spermatophyta</taxon>
        <taxon>Magnoliopsida</taxon>
        <taxon>Liliopsida</taxon>
        <taxon>Asparagales</taxon>
        <taxon>Orchidaceae</taxon>
        <taxon>Vanilloideae</taxon>
        <taxon>Vanilleae</taxon>
        <taxon>Vanilla</taxon>
    </lineage>
</organism>
<comment type="caution">
    <text evidence="1">The sequence shown here is derived from an EMBL/GenBank/DDBJ whole genome shotgun (WGS) entry which is preliminary data.</text>
</comment>
<dbReference type="PANTHER" id="PTHR37807">
    <property type="entry name" value="OS07G0160300 PROTEIN"/>
    <property type="match status" value="1"/>
</dbReference>
<dbReference type="OrthoDB" id="784009at2759"/>
<name>A0A835U7N7_VANPL</name>
<reference evidence="1 2" key="1">
    <citation type="journal article" date="2020" name="Nat. Food">
        <title>A phased Vanilla planifolia genome enables genetic improvement of flavour and production.</title>
        <authorList>
            <person name="Hasing T."/>
            <person name="Tang H."/>
            <person name="Brym M."/>
            <person name="Khazi F."/>
            <person name="Huang T."/>
            <person name="Chambers A.H."/>
        </authorList>
    </citation>
    <scope>NUCLEOTIDE SEQUENCE [LARGE SCALE GENOMIC DNA]</scope>
    <source>
        <tissue evidence="1">Leaf</tissue>
    </source>
</reference>
<dbReference type="SUPFAM" id="SSF52540">
    <property type="entry name" value="P-loop containing nucleoside triphosphate hydrolases"/>
    <property type="match status" value="1"/>
</dbReference>
<dbReference type="PANTHER" id="PTHR37807:SF3">
    <property type="entry name" value="OS07G0160300 PROTEIN"/>
    <property type="match status" value="1"/>
</dbReference>
<evidence type="ECO:0000313" key="2">
    <source>
        <dbReference type="Proteomes" id="UP000636800"/>
    </source>
</evidence>
<dbReference type="InterPro" id="IPR027417">
    <property type="entry name" value="P-loop_NTPase"/>
</dbReference>
<evidence type="ECO:0000313" key="1">
    <source>
        <dbReference type="EMBL" id="KAG0450970.1"/>
    </source>
</evidence>
<evidence type="ECO:0008006" key="3">
    <source>
        <dbReference type="Google" id="ProtNLM"/>
    </source>
</evidence>
<accession>A0A835U7N7</accession>
<dbReference type="Proteomes" id="UP000636800">
    <property type="component" value="Unassembled WGS sequence"/>
</dbReference>
<gene>
    <name evidence="1" type="ORF">HPP92_026664</name>
</gene>
<dbReference type="AlphaFoldDB" id="A0A835U7N7"/>
<sequence length="200" mass="21807">MDRESRPLILAMKGHPGSGKSTVARAVASALRFPLLDKDDVRDPTFTVQLHLDGATSSASALLNDLSYAVLWRLAETQLHLGLSVIIDSPLSRRIHLDSLLSLASAVGARVLVVECRPTDEAEWRLRVEARRNASGGEGWHKPATWEDLRNLVEGYEGQSEYDLGGVSRLVIDTTGGDGTVEDMVAKVRDFVRSNCGIDD</sequence>
<keyword evidence="2" id="KW-1185">Reference proteome</keyword>
<dbReference type="Gene3D" id="3.40.50.300">
    <property type="entry name" value="P-loop containing nucleotide triphosphate hydrolases"/>
    <property type="match status" value="1"/>
</dbReference>